<dbReference type="RefSeq" id="WP_013918871.1">
    <property type="nucleotide sequence ID" value="NC_015690.1"/>
</dbReference>
<keyword evidence="3" id="KW-0813">Transport</keyword>
<feature type="transmembrane region" description="Helical" evidence="8">
    <location>
        <begin position="310"/>
        <end position="336"/>
    </location>
</feature>
<comment type="similarity">
    <text evidence="2">Belongs to the autoinducer-2 exporter (AI-2E) (TC 2.A.86) family.</text>
</comment>
<evidence type="ECO:0000256" key="1">
    <source>
        <dbReference type="ARBA" id="ARBA00004651"/>
    </source>
</evidence>
<organism evidence="9 10">
    <name type="scientific">Paenibacillus mucilaginosus (strain KNP414)</name>
    <dbReference type="NCBI Taxonomy" id="1036673"/>
    <lineage>
        <taxon>Bacteria</taxon>
        <taxon>Bacillati</taxon>
        <taxon>Bacillota</taxon>
        <taxon>Bacilli</taxon>
        <taxon>Bacillales</taxon>
        <taxon>Paenibacillaceae</taxon>
        <taxon>Paenibacillus</taxon>
    </lineage>
</organism>
<evidence type="ECO:0000256" key="2">
    <source>
        <dbReference type="ARBA" id="ARBA00009773"/>
    </source>
</evidence>
<dbReference type="KEGG" id="pms:KNP414_05194"/>
<evidence type="ECO:0000256" key="3">
    <source>
        <dbReference type="ARBA" id="ARBA00022448"/>
    </source>
</evidence>
<evidence type="ECO:0000256" key="8">
    <source>
        <dbReference type="SAM" id="Phobius"/>
    </source>
</evidence>
<feature type="transmembrane region" description="Helical" evidence="8">
    <location>
        <begin position="38"/>
        <end position="59"/>
    </location>
</feature>
<dbReference type="PANTHER" id="PTHR21716">
    <property type="entry name" value="TRANSMEMBRANE PROTEIN"/>
    <property type="match status" value="1"/>
</dbReference>
<dbReference type="HOGENOM" id="CLU_031275_8_2_9"/>
<accession>F8FBV7</accession>
<evidence type="ECO:0000313" key="9">
    <source>
        <dbReference type="EMBL" id="AEI43718.1"/>
    </source>
</evidence>
<dbReference type="InterPro" id="IPR002549">
    <property type="entry name" value="AI-2E-like"/>
</dbReference>
<protein>
    <recommendedName>
        <fullName evidence="11">AI-2E family transporter</fullName>
    </recommendedName>
</protein>
<dbReference type="PATRIC" id="fig|1036673.3.peg.4806"/>
<evidence type="ECO:0000256" key="7">
    <source>
        <dbReference type="ARBA" id="ARBA00023136"/>
    </source>
</evidence>
<evidence type="ECO:0000256" key="6">
    <source>
        <dbReference type="ARBA" id="ARBA00022989"/>
    </source>
</evidence>
<sequence>MWYRENFFKYTVGAILVLLVIFLLGKIGYFFAPFRQMFSALFFPLLISGFLFYLLRPFVDYLEGKRLPRTMAILFIFAILTMVMSTAGSYLSTTIQQQFADLATNLQESIQDATEKTDDLLQENNTFFSIHDIEQRVSATLRSLIEWAQNNVGGIVSAFASAATTLTLVPFILFYFLKDSTSFHTRVVRPFPDEYKSELSKMLLEMDFTISAYVKGQALVAAFVGVFIYLGYLLIGLDFAFILALFAMFTNVVPFLGPFIGAIPALFIALTVSPVMALKAALVTLVVQQIEGNVLQPKIMGDKLDIHPLTVILLVVAAGSISGFVGLLIAVPVYAVGKIILFKSYRIYKFHHANQLEKRERMLP</sequence>
<keyword evidence="7 8" id="KW-0472">Membrane</keyword>
<keyword evidence="5 8" id="KW-0812">Transmembrane</keyword>
<feature type="transmembrane region" description="Helical" evidence="8">
    <location>
        <begin position="152"/>
        <end position="177"/>
    </location>
</feature>
<reference evidence="10" key="1">
    <citation type="submission" date="2011-06" db="EMBL/GenBank/DDBJ databases">
        <title>Complete genome sequence of Paenibacillus mucilaginosus KNP414.</title>
        <authorList>
            <person name="Wang J."/>
            <person name="Hu S."/>
            <person name="Hu X."/>
            <person name="Zhang B."/>
            <person name="Dong D."/>
            <person name="Zhang S."/>
            <person name="Zhao K."/>
            <person name="Wu D."/>
        </authorList>
    </citation>
    <scope>NUCLEOTIDE SEQUENCE [LARGE SCALE GENOMIC DNA]</scope>
    <source>
        <strain evidence="10">KNP414</strain>
    </source>
</reference>
<reference evidence="9 10" key="2">
    <citation type="journal article" date="2013" name="Genome Announc.">
        <title>Genome Sequence of Growth-Improving Paenibacillus mucilaginosus Strain KNP414.</title>
        <authorList>
            <person name="Lu J.J."/>
            <person name="Wang J.F."/>
            <person name="Hu X.F."/>
        </authorList>
    </citation>
    <scope>NUCLEOTIDE SEQUENCE [LARGE SCALE GENOMIC DNA]</scope>
    <source>
        <strain evidence="9 10">KNP414</strain>
    </source>
</reference>
<keyword evidence="6 8" id="KW-1133">Transmembrane helix</keyword>
<gene>
    <name evidence="9" type="ordered locus">KNP414_05194</name>
</gene>
<dbReference type="EMBL" id="CP002869">
    <property type="protein sequence ID" value="AEI43718.1"/>
    <property type="molecule type" value="Genomic_DNA"/>
</dbReference>
<evidence type="ECO:0000256" key="4">
    <source>
        <dbReference type="ARBA" id="ARBA00022475"/>
    </source>
</evidence>
<name>F8FBV7_PAEMK</name>
<feature type="transmembrane region" description="Helical" evidence="8">
    <location>
        <begin position="71"/>
        <end position="91"/>
    </location>
</feature>
<dbReference type="AlphaFoldDB" id="F8FBV7"/>
<evidence type="ECO:0000313" key="10">
    <source>
        <dbReference type="Proteomes" id="UP000006620"/>
    </source>
</evidence>
<dbReference type="Pfam" id="PF01594">
    <property type="entry name" value="AI-2E_transport"/>
    <property type="match status" value="1"/>
</dbReference>
<dbReference type="Proteomes" id="UP000006620">
    <property type="component" value="Chromosome"/>
</dbReference>
<keyword evidence="4" id="KW-1003">Cell membrane</keyword>
<proteinExistence type="inferred from homology"/>
<evidence type="ECO:0000256" key="5">
    <source>
        <dbReference type="ARBA" id="ARBA00022692"/>
    </source>
</evidence>
<feature type="transmembrane region" description="Helical" evidence="8">
    <location>
        <begin position="12"/>
        <end position="32"/>
    </location>
</feature>
<comment type="subcellular location">
    <subcellularLocation>
        <location evidence="1">Cell membrane</location>
        <topology evidence="1">Multi-pass membrane protein</topology>
    </subcellularLocation>
</comment>
<evidence type="ECO:0008006" key="11">
    <source>
        <dbReference type="Google" id="ProtNLM"/>
    </source>
</evidence>
<dbReference type="GO" id="GO:0005886">
    <property type="term" value="C:plasma membrane"/>
    <property type="evidence" value="ECO:0007669"/>
    <property type="project" value="UniProtKB-SubCell"/>
</dbReference>
<feature type="transmembrane region" description="Helical" evidence="8">
    <location>
        <begin position="212"/>
        <end position="235"/>
    </location>
</feature>
<dbReference type="PANTHER" id="PTHR21716:SF53">
    <property type="entry name" value="PERMEASE PERM-RELATED"/>
    <property type="match status" value="1"/>
</dbReference>
<dbReference type="GO" id="GO:0055085">
    <property type="term" value="P:transmembrane transport"/>
    <property type="evidence" value="ECO:0007669"/>
    <property type="project" value="TreeGrafter"/>
</dbReference>